<name>A0A550J8Z7_9BACT</name>
<dbReference type="RefSeq" id="WP_092058801.1">
    <property type="nucleotide sequence ID" value="NZ_FOJJ01000041.1"/>
</dbReference>
<dbReference type="Proteomes" id="UP000317155">
    <property type="component" value="Unassembled WGS sequence"/>
</dbReference>
<feature type="transmembrane region" description="Helical" evidence="1">
    <location>
        <begin position="44"/>
        <end position="63"/>
    </location>
</feature>
<dbReference type="OrthoDB" id="289517at2"/>
<dbReference type="EMBL" id="VJVV01000009">
    <property type="protein sequence ID" value="TRO79717.1"/>
    <property type="molecule type" value="Genomic_DNA"/>
</dbReference>
<evidence type="ECO:0000256" key="1">
    <source>
        <dbReference type="SAM" id="Phobius"/>
    </source>
</evidence>
<accession>A0A550J8Z7</accession>
<keyword evidence="3" id="KW-1185">Reference proteome</keyword>
<keyword evidence="1" id="KW-0472">Membrane</keyword>
<proteinExistence type="predicted"/>
<evidence type="ECO:0000313" key="3">
    <source>
        <dbReference type="Proteomes" id="UP000317155"/>
    </source>
</evidence>
<comment type="caution">
    <text evidence="2">The sequence shown here is derived from an EMBL/GenBank/DDBJ whole genome shotgun (WGS) entry which is preliminary data.</text>
</comment>
<keyword evidence="1" id="KW-1133">Transmembrane helix</keyword>
<dbReference type="AlphaFoldDB" id="A0A550J8Z7"/>
<sequence>MKKIVVIATGLLALLYLLNPGAGIFELIPDNIPYIGNLDEAGAVALLLACLRYFGFDLTNFFRRDSNPNTPKR</sequence>
<gene>
    <name evidence="2" type="ORF">FL622_12460</name>
</gene>
<keyword evidence="1" id="KW-0812">Transmembrane</keyword>
<evidence type="ECO:0000313" key="2">
    <source>
        <dbReference type="EMBL" id="TRO79717.1"/>
    </source>
</evidence>
<reference evidence="2 3" key="1">
    <citation type="submission" date="2019-07" db="EMBL/GenBank/DDBJ databases">
        <title>Insights of Desulfuromonas acetexigens electromicrobiology.</title>
        <authorList>
            <person name="Katuri K."/>
            <person name="Sapireddy V."/>
            <person name="Shaw D.R."/>
            <person name="Saikaly P."/>
        </authorList>
    </citation>
    <scope>NUCLEOTIDE SEQUENCE [LARGE SCALE GENOMIC DNA]</scope>
    <source>
        <strain evidence="2 3">2873</strain>
    </source>
</reference>
<protein>
    <submittedName>
        <fullName evidence="2">DUF1232 domain-containing protein</fullName>
    </submittedName>
</protein>
<organism evidence="2 3">
    <name type="scientific">Trichloromonas acetexigens</name>
    <dbReference type="NCBI Taxonomy" id="38815"/>
    <lineage>
        <taxon>Bacteria</taxon>
        <taxon>Pseudomonadati</taxon>
        <taxon>Thermodesulfobacteriota</taxon>
        <taxon>Desulfuromonadia</taxon>
        <taxon>Desulfuromonadales</taxon>
        <taxon>Trichloromonadaceae</taxon>
        <taxon>Trichloromonas</taxon>
    </lineage>
</organism>